<evidence type="ECO:0000313" key="8">
    <source>
        <dbReference type="EMBL" id="KAK3251832.1"/>
    </source>
</evidence>
<dbReference type="AlphaFoldDB" id="A0AAE0CDG0"/>
<protein>
    <recommendedName>
        <fullName evidence="6">WAT1-related protein</fullName>
    </recommendedName>
</protein>
<dbReference type="InterPro" id="IPR037185">
    <property type="entry name" value="EmrE-like"/>
</dbReference>
<keyword evidence="3 6" id="KW-0812">Transmembrane</keyword>
<feature type="transmembrane region" description="Helical" evidence="6">
    <location>
        <begin position="100"/>
        <end position="126"/>
    </location>
</feature>
<dbReference type="PANTHER" id="PTHR31218">
    <property type="entry name" value="WAT1-RELATED PROTEIN"/>
    <property type="match status" value="1"/>
</dbReference>
<comment type="caution">
    <text evidence="8">The sequence shown here is derived from an EMBL/GenBank/DDBJ whole genome shotgun (WGS) entry which is preliminary data.</text>
</comment>
<dbReference type="EMBL" id="LGRX02025803">
    <property type="protein sequence ID" value="KAK3251832.1"/>
    <property type="molecule type" value="Genomic_DNA"/>
</dbReference>
<evidence type="ECO:0000256" key="2">
    <source>
        <dbReference type="ARBA" id="ARBA00007635"/>
    </source>
</evidence>
<evidence type="ECO:0000259" key="7">
    <source>
        <dbReference type="Pfam" id="PF00892"/>
    </source>
</evidence>
<feature type="domain" description="EamA" evidence="7">
    <location>
        <begin position="14"/>
        <end position="151"/>
    </location>
</feature>
<evidence type="ECO:0000256" key="4">
    <source>
        <dbReference type="ARBA" id="ARBA00022989"/>
    </source>
</evidence>
<dbReference type="GO" id="GO:0022857">
    <property type="term" value="F:transmembrane transporter activity"/>
    <property type="evidence" value="ECO:0007669"/>
    <property type="project" value="InterPro"/>
</dbReference>
<feature type="transmembrane region" description="Helical" evidence="6">
    <location>
        <begin position="132"/>
        <end position="150"/>
    </location>
</feature>
<comment type="subcellular location">
    <subcellularLocation>
        <location evidence="1 6">Membrane</location>
        <topology evidence="1 6">Multi-pass membrane protein</topology>
    </subcellularLocation>
</comment>
<comment type="similarity">
    <text evidence="2 6">Belongs to the drug/metabolite transporter (DMT) superfamily. Plant drug/metabolite exporter (P-DME) (TC 2.A.7.4) family.</text>
</comment>
<sequence>MGIDKLDVQSSSFLGCTLLIVQVSSYAVYLLLLQRALQQHPHPVVYFGYANCVATVLICACALPEMLHADWGAIPLSAWTAALYAGIGVNVVAHMLNSWAVGYVDALLPALFSCIQPVAVILLSYMILDHPILPRTVCGAALIIGGLVAVTSAKAKEKCKQTHVPKSDLSFVDETDAWSANSTEDENSTHDVELEMLMPIQDGSSDLSLH</sequence>
<dbReference type="SUPFAM" id="SSF103481">
    <property type="entry name" value="Multidrug resistance efflux transporter EmrE"/>
    <property type="match status" value="1"/>
</dbReference>
<gene>
    <name evidence="8" type="ORF">CYMTET_38844</name>
</gene>
<name>A0AAE0CDG0_9CHLO</name>
<dbReference type="InterPro" id="IPR000620">
    <property type="entry name" value="EamA_dom"/>
</dbReference>
<dbReference type="Pfam" id="PF00892">
    <property type="entry name" value="EamA"/>
    <property type="match status" value="1"/>
</dbReference>
<evidence type="ECO:0000256" key="3">
    <source>
        <dbReference type="ARBA" id="ARBA00022692"/>
    </source>
</evidence>
<evidence type="ECO:0000256" key="5">
    <source>
        <dbReference type="ARBA" id="ARBA00023136"/>
    </source>
</evidence>
<evidence type="ECO:0000256" key="1">
    <source>
        <dbReference type="ARBA" id="ARBA00004141"/>
    </source>
</evidence>
<proteinExistence type="inferred from homology"/>
<dbReference type="GO" id="GO:0016020">
    <property type="term" value="C:membrane"/>
    <property type="evidence" value="ECO:0007669"/>
    <property type="project" value="UniProtKB-SubCell"/>
</dbReference>
<organism evidence="8 9">
    <name type="scientific">Cymbomonas tetramitiformis</name>
    <dbReference type="NCBI Taxonomy" id="36881"/>
    <lineage>
        <taxon>Eukaryota</taxon>
        <taxon>Viridiplantae</taxon>
        <taxon>Chlorophyta</taxon>
        <taxon>Pyramimonadophyceae</taxon>
        <taxon>Pyramimonadales</taxon>
        <taxon>Pyramimonadaceae</taxon>
        <taxon>Cymbomonas</taxon>
    </lineage>
</organism>
<evidence type="ECO:0000256" key="6">
    <source>
        <dbReference type="RuleBase" id="RU363077"/>
    </source>
</evidence>
<keyword evidence="5 6" id="KW-0472">Membrane</keyword>
<keyword evidence="4 6" id="KW-1133">Transmembrane helix</keyword>
<feature type="transmembrane region" description="Helical" evidence="6">
    <location>
        <begin position="44"/>
        <end position="67"/>
    </location>
</feature>
<dbReference type="Proteomes" id="UP001190700">
    <property type="component" value="Unassembled WGS sequence"/>
</dbReference>
<evidence type="ECO:0000313" key="9">
    <source>
        <dbReference type="Proteomes" id="UP001190700"/>
    </source>
</evidence>
<keyword evidence="9" id="KW-1185">Reference proteome</keyword>
<accession>A0AAE0CDG0</accession>
<dbReference type="InterPro" id="IPR030184">
    <property type="entry name" value="WAT1-related"/>
</dbReference>
<feature type="transmembrane region" description="Helical" evidence="6">
    <location>
        <begin position="73"/>
        <end position="93"/>
    </location>
</feature>
<feature type="transmembrane region" description="Helical" evidence="6">
    <location>
        <begin position="12"/>
        <end position="32"/>
    </location>
</feature>
<reference evidence="8 9" key="1">
    <citation type="journal article" date="2015" name="Genome Biol. Evol.">
        <title>Comparative Genomics of a Bacterivorous Green Alga Reveals Evolutionary Causalities and Consequences of Phago-Mixotrophic Mode of Nutrition.</title>
        <authorList>
            <person name="Burns J.A."/>
            <person name="Paasch A."/>
            <person name="Narechania A."/>
            <person name="Kim E."/>
        </authorList>
    </citation>
    <scope>NUCLEOTIDE SEQUENCE [LARGE SCALE GENOMIC DNA]</scope>
    <source>
        <strain evidence="8 9">PLY_AMNH</strain>
    </source>
</reference>